<dbReference type="Gene3D" id="3.30.40.10">
    <property type="entry name" value="Zinc/RING finger domain, C3HC4 (zinc finger)"/>
    <property type="match status" value="1"/>
</dbReference>
<evidence type="ECO:0000256" key="1">
    <source>
        <dbReference type="ARBA" id="ARBA00004906"/>
    </source>
</evidence>
<evidence type="ECO:0000259" key="7">
    <source>
        <dbReference type="PROSITE" id="PS50089"/>
    </source>
</evidence>
<proteinExistence type="predicted"/>
<sequence>MASRPANSSPRLIPVVVRLEACTVQKEGESNEAVMERAICSRRLIPLYLYPCPMITEMPKRIDDHLKLFLKSMDRVRVEDTGQELARIMTVCHFCSKRACVGAQIILLKCNHAFHSHCIARWLEDSNMCPLCDEFVYLKLNSAPKCHSRCVVRWLEINWHSHTHI</sequence>
<name>A0ABD3CLX1_9LAMI</name>
<evidence type="ECO:0000256" key="5">
    <source>
        <dbReference type="ARBA" id="ARBA00022833"/>
    </source>
</evidence>
<evidence type="ECO:0000313" key="9">
    <source>
        <dbReference type="Proteomes" id="UP001632038"/>
    </source>
</evidence>
<keyword evidence="2" id="KW-0479">Metal-binding</keyword>
<dbReference type="Proteomes" id="UP001632038">
    <property type="component" value="Unassembled WGS sequence"/>
</dbReference>
<reference evidence="9" key="1">
    <citation type="journal article" date="2024" name="IScience">
        <title>Strigolactones Initiate the Formation of Haustorium-like Structures in Castilleja.</title>
        <authorList>
            <person name="Buerger M."/>
            <person name="Peterson D."/>
            <person name="Chory J."/>
        </authorList>
    </citation>
    <scope>NUCLEOTIDE SEQUENCE [LARGE SCALE GENOMIC DNA]</scope>
</reference>
<dbReference type="EMBL" id="JAVIJP010000034">
    <property type="protein sequence ID" value="KAL3629597.1"/>
    <property type="molecule type" value="Genomic_DNA"/>
</dbReference>
<feature type="domain" description="RING-type" evidence="7">
    <location>
        <begin position="92"/>
        <end position="133"/>
    </location>
</feature>
<keyword evidence="3 6" id="KW-0863">Zinc-finger</keyword>
<gene>
    <name evidence="8" type="ORF">CASFOL_026819</name>
</gene>
<evidence type="ECO:0000256" key="6">
    <source>
        <dbReference type="PROSITE-ProRule" id="PRU00175"/>
    </source>
</evidence>
<dbReference type="SMART" id="SM00184">
    <property type="entry name" value="RING"/>
    <property type="match status" value="1"/>
</dbReference>
<evidence type="ECO:0000313" key="8">
    <source>
        <dbReference type="EMBL" id="KAL3629597.1"/>
    </source>
</evidence>
<dbReference type="Pfam" id="PF12678">
    <property type="entry name" value="zf-rbx1"/>
    <property type="match status" value="1"/>
</dbReference>
<comment type="pathway">
    <text evidence="1">Protein modification; protein ubiquitination.</text>
</comment>
<evidence type="ECO:0000256" key="4">
    <source>
        <dbReference type="ARBA" id="ARBA00022786"/>
    </source>
</evidence>
<accession>A0ABD3CLX1</accession>
<evidence type="ECO:0000256" key="3">
    <source>
        <dbReference type="ARBA" id="ARBA00022771"/>
    </source>
</evidence>
<dbReference type="InterPro" id="IPR013083">
    <property type="entry name" value="Znf_RING/FYVE/PHD"/>
</dbReference>
<comment type="caution">
    <text evidence="8">The sequence shown here is derived from an EMBL/GenBank/DDBJ whole genome shotgun (WGS) entry which is preliminary data.</text>
</comment>
<dbReference type="InterPro" id="IPR024766">
    <property type="entry name" value="Znf_RING_H2"/>
</dbReference>
<organism evidence="8 9">
    <name type="scientific">Castilleja foliolosa</name>
    <dbReference type="NCBI Taxonomy" id="1961234"/>
    <lineage>
        <taxon>Eukaryota</taxon>
        <taxon>Viridiplantae</taxon>
        <taxon>Streptophyta</taxon>
        <taxon>Embryophyta</taxon>
        <taxon>Tracheophyta</taxon>
        <taxon>Spermatophyta</taxon>
        <taxon>Magnoliopsida</taxon>
        <taxon>eudicotyledons</taxon>
        <taxon>Gunneridae</taxon>
        <taxon>Pentapetalae</taxon>
        <taxon>asterids</taxon>
        <taxon>lamiids</taxon>
        <taxon>Lamiales</taxon>
        <taxon>Orobanchaceae</taxon>
        <taxon>Pedicularideae</taxon>
        <taxon>Castillejinae</taxon>
        <taxon>Castilleja</taxon>
    </lineage>
</organism>
<evidence type="ECO:0000256" key="2">
    <source>
        <dbReference type="ARBA" id="ARBA00022723"/>
    </source>
</evidence>
<dbReference type="AlphaFoldDB" id="A0ABD3CLX1"/>
<dbReference type="SUPFAM" id="SSF57850">
    <property type="entry name" value="RING/U-box"/>
    <property type="match status" value="1"/>
</dbReference>
<keyword evidence="5" id="KW-0862">Zinc</keyword>
<dbReference type="GO" id="GO:0008270">
    <property type="term" value="F:zinc ion binding"/>
    <property type="evidence" value="ECO:0007669"/>
    <property type="project" value="UniProtKB-KW"/>
</dbReference>
<dbReference type="InterPro" id="IPR001841">
    <property type="entry name" value="Znf_RING"/>
</dbReference>
<dbReference type="PROSITE" id="PS50089">
    <property type="entry name" value="ZF_RING_2"/>
    <property type="match status" value="1"/>
</dbReference>
<protein>
    <recommendedName>
        <fullName evidence="7">RING-type domain-containing protein</fullName>
    </recommendedName>
</protein>
<keyword evidence="9" id="KW-1185">Reference proteome</keyword>
<keyword evidence="4" id="KW-0833">Ubl conjugation pathway</keyword>